<dbReference type="Proteomes" id="UP000309819">
    <property type="component" value="Unassembled WGS sequence"/>
</dbReference>
<dbReference type="Pfam" id="PF00885">
    <property type="entry name" value="DMRL_synthase"/>
    <property type="match status" value="1"/>
</dbReference>
<evidence type="ECO:0008006" key="7">
    <source>
        <dbReference type="Google" id="ProtNLM"/>
    </source>
</evidence>
<dbReference type="GO" id="GO:0009231">
    <property type="term" value="P:riboflavin biosynthetic process"/>
    <property type="evidence" value="ECO:0007669"/>
    <property type="project" value="UniProtKB-UniPathway"/>
</dbReference>
<dbReference type="InterPro" id="IPR036467">
    <property type="entry name" value="LS/RS_sf"/>
</dbReference>
<accession>A0A5R8ZI97</accession>
<name>A0A5R8ZI97_9PSED</name>
<keyword evidence="6" id="KW-1185">Reference proteome</keyword>
<comment type="caution">
    <text evidence="5">The sequence shown here is derived from an EMBL/GenBank/DDBJ whole genome shotgun (WGS) entry which is preliminary data.</text>
</comment>
<dbReference type="Gene3D" id="3.40.50.960">
    <property type="entry name" value="Lumazine/riboflavin synthase"/>
    <property type="match status" value="1"/>
</dbReference>
<comment type="pathway">
    <text evidence="1">Cofactor biosynthesis; riboflavin biosynthesis.</text>
</comment>
<evidence type="ECO:0000256" key="3">
    <source>
        <dbReference type="ARBA" id="ARBA00022619"/>
    </source>
</evidence>
<evidence type="ECO:0000313" key="6">
    <source>
        <dbReference type="Proteomes" id="UP000309819"/>
    </source>
</evidence>
<protein>
    <recommendedName>
        <fullName evidence="7">6,7-dimethyl-8-ribityllumazine synthase</fullName>
    </recommendedName>
</protein>
<evidence type="ECO:0000256" key="4">
    <source>
        <dbReference type="ARBA" id="ARBA00022679"/>
    </source>
</evidence>
<gene>
    <name evidence="5" type="ORF">FEM01_02585</name>
</gene>
<organism evidence="5 6">
    <name type="scientific">Pseudomonas mosselii</name>
    <dbReference type="NCBI Taxonomy" id="78327"/>
    <lineage>
        <taxon>Bacteria</taxon>
        <taxon>Pseudomonadati</taxon>
        <taxon>Pseudomonadota</taxon>
        <taxon>Gammaproteobacteria</taxon>
        <taxon>Pseudomonadales</taxon>
        <taxon>Pseudomonadaceae</taxon>
        <taxon>Pseudomonas</taxon>
    </lineage>
</organism>
<keyword evidence="3" id="KW-0686">Riboflavin biosynthesis</keyword>
<evidence type="ECO:0000313" key="5">
    <source>
        <dbReference type="EMBL" id="TLP65085.1"/>
    </source>
</evidence>
<dbReference type="UniPathway" id="UPA00275"/>
<dbReference type="OrthoDB" id="9797659at2"/>
<evidence type="ECO:0000256" key="2">
    <source>
        <dbReference type="ARBA" id="ARBA00007424"/>
    </source>
</evidence>
<sequence length="159" mass="17700">MGAGLVRNRGYAFLRAGANKELTQESYEGFCEMIPRDHVDSFVISDVFTIPHVAMMLAKTGSYEAIVTCALVDEQVAWHQEHLVKNIFEGLTRVSIDTEVLMIPLIFESTNRSGSNHRPLDAEAFFLRGLEAASTALEISKLKSSVFALKDVLARLWPI</sequence>
<dbReference type="EMBL" id="VAUO01000001">
    <property type="protein sequence ID" value="TLP65085.1"/>
    <property type="molecule type" value="Genomic_DNA"/>
</dbReference>
<keyword evidence="4" id="KW-0808">Transferase</keyword>
<evidence type="ECO:0000256" key="1">
    <source>
        <dbReference type="ARBA" id="ARBA00005104"/>
    </source>
</evidence>
<proteinExistence type="inferred from homology"/>
<dbReference type="GO" id="GO:0016740">
    <property type="term" value="F:transferase activity"/>
    <property type="evidence" value="ECO:0007669"/>
    <property type="project" value="UniProtKB-KW"/>
</dbReference>
<dbReference type="GO" id="GO:0009349">
    <property type="term" value="C:riboflavin synthase complex"/>
    <property type="evidence" value="ECO:0007669"/>
    <property type="project" value="InterPro"/>
</dbReference>
<dbReference type="SUPFAM" id="SSF52121">
    <property type="entry name" value="Lumazine synthase"/>
    <property type="match status" value="1"/>
</dbReference>
<dbReference type="AlphaFoldDB" id="A0A5R8ZI97"/>
<dbReference type="InterPro" id="IPR002180">
    <property type="entry name" value="LS/RS"/>
</dbReference>
<reference evidence="5 6" key="1">
    <citation type="submission" date="2019-05" db="EMBL/GenBank/DDBJ databases">
        <title>Pseudomonas sp. SC006 isolated from lettuce that can produce HBGAs.</title>
        <authorList>
            <person name="Wang D."/>
            <person name="Liao N."/>
            <person name="Liu D."/>
            <person name="Zhang Z."/>
            <person name="Zou S."/>
        </authorList>
    </citation>
    <scope>NUCLEOTIDE SEQUENCE [LARGE SCALE GENOMIC DNA]</scope>
    <source>
        <strain evidence="5 6">SC006</strain>
    </source>
</reference>
<comment type="similarity">
    <text evidence="2">Belongs to the DMRL synthase family.</text>
</comment>